<dbReference type="Pfam" id="PF07996">
    <property type="entry name" value="T4SS"/>
    <property type="match status" value="1"/>
</dbReference>
<feature type="transmembrane region" description="Helical" evidence="5">
    <location>
        <begin position="209"/>
        <end position="231"/>
    </location>
</feature>
<feature type="transmembrane region" description="Helical" evidence="5">
    <location>
        <begin position="74"/>
        <end position="95"/>
    </location>
</feature>
<comment type="caution">
    <text evidence="6">The sequence shown here is derived from an EMBL/GenBank/DDBJ whole genome shotgun (WGS) entry which is preliminary data.</text>
</comment>
<feature type="non-terminal residue" evidence="6">
    <location>
        <position position="1"/>
    </location>
</feature>
<dbReference type="InterPro" id="IPR007688">
    <property type="entry name" value="Conjugal_tfr_TrbL/VirB6"/>
</dbReference>
<reference evidence="6" key="1">
    <citation type="submission" date="2013-08" db="EMBL/GenBank/DDBJ databases">
        <authorList>
            <person name="Mendez C."/>
            <person name="Richter M."/>
            <person name="Ferrer M."/>
            <person name="Sanchez J."/>
        </authorList>
    </citation>
    <scope>NUCLEOTIDE SEQUENCE</scope>
</reference>
<keyword evidence="2 5" id="KW-1133">Transmembrane helix</keyword>
<name>T1BIV9_9ZZZZ</name>
<keyword evidence="3 5" id="KW-0472">Membrane</keyword>
<dbReference type="EMBL" id="AUZX01005255">
    <property type="protein sequence ID" value="EQD68553.1"/>
    <property type="molecule type" value="Genomic_DNA"/>
</dbReference>
<dbReference type="InterPro" id="IPR014158">
    <property type="entry name" value="T4SS_VirB5"/>
</dbReference>
<evidence type="ECO:0000256" key="1">
    <source>
        <dbReference type="ARBA" id="ARBA00022692"/>
    </source>
</evidence>
<feature type="transmembrane region" description="Helical" evidence="5">
    <location>
        <begin position="107"/>
        <end position="126"/>
    </location>
</feature>
<dbReference type="Pfam" id="PF04610">
    <property type="entry name" value="TrbL"/>
    <property type="match status" value="1"/>
</dbReference>
<dbReference type="AlphaFoldDB" id="T1BIV9"/>
<sequence>AGDQKAVLDLTARIDAEQTMVQNEQTKLAVLFAAARAERWADRERAREEAIAAQGTSQPASSRRRSRAARTERTMGFFQTFWVWLNGALGSYIGATVARVASLLEPALIVLASVYVMGWGVLMITGRIEEPVVAGLKRIAKLVLVFGVGVHLWLYNTLIVTTFYEAPAQFAAEVVGAADPVATLDAIWSQGGEVAGRLFDKGSVWGGDVGFYIAGAVVWLLVGLLCVYTMFLLALSSVALSVLLALGPLFIVLLLFDATR</sequence>
<feature type="transmembrane region" description="Helical" evidence="5">
    <location>
        <begin position="138"/>
        <end position="155"/>
    </location>
</feature>
<protein>
    <submittedName>
        <fullName evidence="6">Conjugal transfer, TrbL/VirB6</fullName>
    </submittedName>
</protein>
<feature type="transmembrane region" description="Helical" evidence="5">
    <location>
        <begin position="238"/>
        <end position="256"/>
    </location>
</feature>
<evidence type="ECO:0000256" key="4">
    <source>
        <dbReference type="SAM" id="MobiDB-lite"/>
    </source>
</evidence>
<reference evidence="6" key="2">
    <citation type="journal article" date="2014" name="ISME J.">
        <title>Microbial stratification in low pH oxic and suboxic macroscopic growths along an acid mine drainage.</title>
        <authorList>
            <person name="Mendez-Garcia C."/>
            <person name="Mesa V."/>
            <person name="Sprenger R.R."/>
            <person name="Richter M."/>
            <person name="Diez M.S."/>
            <person name="Solano J."/>
            <person name="Bargiela R."/>
            <person name="Golyshina O.V."/>
            <person name="Manteca A."/>
            <person name="Ramos J.L."/>
            <person name="Gallego J.R."/>
            <person name="Llorente I."/>
            <person name="Martins Dos Santos V.A."/>
            <person name="Jensen O.N."/>
            <person name="Pelaez A.I."/>
            <person name="Sanchez J."/>
            <person name="Ferrer M."/>
        </authorList>
    </citation>
    <scope>NUCLEOTIDE SEQUENCE</scope>
</reference>
<dbReference type="SUPFAM" id="SSF101082">
    <property type="entry name" value="Typo IV secretion system protein TraC"/>
    <property type="match status" value="1"/>
</dbReference>
<evidence type="ECO:0000256" key="3">
    <source>
        <dbReference type="ARBA" id="ARBA00023136"/>
    </source>
</evidence>
<keyword evidence="1 5" id="KW-0812">Transmembrane</keyword>
<proteinExistence type="predicted"/>
<feature type="region of interest" description="Disordered" evidence="4">
    <location>
        <begin position="48"/>
        <end position="67"/>
    </location>
</feature>
<accession>T1BIV9</accession>
<evidence type="ECO:0000256" key="5">
    <source>
        <dbReference type="SAM" id="Phobius"/>
    </source>
</evidence>
<dbReference type="InterPro" id="IPR023220">
    <property type="entry name" value="T4SS_VirB5-domain"/>
</dbReference>
<feature type="non-terminal residue" evidence="6">
    <location>
        <position position="260"/>
    </location>
</feature>
<evidence type="ECO:0000256" key="2">
    <source>
        <dbReference type="ARBA" id="ARBA00022989"/>
    </source>
</evidence>
<organism evidence="6">
    <name type="scientific">mine drainage metagenome</name>
    <dbReference type="NCBI Taxonomy" id="410659"/>
    <lineage>
        <taxon>unclassified sequences</taxon>
        <taxon>metagenomes</taxon>
        <taxon>ecological metagenomes</taxon>
    </lineage>
</organism>
<dbReference type="Gene3D" id="1.20.58.430">
    <property type="entry name" value="Type IV secretion system, VirB5-domain"/>
    <property type="match status" value="1"/>
</dbReference>
<dbReference type="GO" id="GO:0030255">
    <property type="term" value="P:protein secretion by the type IV secretion system"/>
    <property type="evidence" value="ECO:0007669"/>
    <property type="project" value="InterPro"/>
</dbReference>
<gene>
    <name evidence="6" type="ORF">B1A_07286</name>
</gene>
<evidence type="ECO:0000313" key="6">
    <source>
        <dbReference type="EMBL" id="EQD68553.1"/>
    </source>
</evidence>